<accession>A0A1B6CG41</accession>
<dbReference type="AlphaFoldDB" id="A0A1B6CG41"/>
<dbReference type="InterPro" id="IPR029063">
    <property type="entry name" value="SAM-dependent_MTases_sf"/>
</dbReference>
<evidence type="ECO:0000256" key="4">
    <source>
        <dbReference type="ARBA" id="ARBA00022737"/>
    </source>
</evidence>
<dbReference type="Pfam" id="PF06325">
    <property type="entry name" value="PrmA"/>
    <property type="match status" value="1"/>
</dbReference>
<dbReference type="GO" id="GO:0016274">
    <property type="term" value="F:protein-arginine N-methyltransferase activity"/>
    <property type="evidence" value="ECO:0007669"/>
    <property type="project" value="InterPro"/>
</dbReference>
<evidence type="ECO:0000256" key="3">
    <source>
        <dbReference type="ARBA" id="ARBA00022691"/>
    </source>
</evidence>
<evidence type="ECO:0000256" key="5">
    <source>
        <dbReference type="ARBA" id="ARBA00025081"/>
    </source>
</evidence>
<dbReference type="PIRSF" id="PIRSF036946">
    <property type="entry name" value="Arg_N-mtase"/>
    <property type="match status" value="1"/>
</dbReference>
<evidence type="ECO:0000313" key="11">
    <source>
        <dbReference type="EMBL" id="JAS25129.1"/>
    </source>
</evidence>
<proteinExistence type="inferred from homology"/>
<name>A0A1B6CG41_9HEMI</name>
<feature type="domain" description="Protein arginine N-methyltransferase" evidence="8">
    <location>
        <begin position="563"/>
        <end position="695"/>
    </location>
</feature>
<evidence type="ECO:0000313" key="9">
    <source>
        <dbReference type="EMBL" id="JAS11892.1"/>
    </source>
</evidence>
<gene>
    <name evidence="10" type="ORF">g.43017</name>
    <name evidence="9" type="ORF">g.43022</name>
    <name evidence="11" type="ORF">g.43026</name>
</gene>
<protein>
    <recommendedName>
        <fullName evidence="6">Protein arginine N-methyltransferase</fullName>
        <ecNumber evidence="6">2.1.1.-</ecNumber>
    </recommendedName>
</protein>
<organism evidence="10">
    <name type="scientific">Clastoptera arizonana</name>
    <name type="common">Arizona spittle bug</name>
    <dbReference type="NCBI Taxonomy" id="38151"/>
    <lineage>
        <taxon>Eukaryota</taxon>
        <taxon>Metazoa</taxon>
        <taxon>Ecdysozoa</taxon>
        <taxon>Arthropoda</taxon>
        <taxon>Hexapoda</taxon>
        <taxon>Insecta</taxon>
        <taxon>Pterygota</taxon>
        <taxon>Neoptera</taxon>
        <taxon>Paraneoptera</taxon>
        <taxon>Hemiptera</taxon>
        <taxon>Auchenorrhyncha</taxon>
        <taxon>Cercopoidea</taxon>
        <taxon>Clastopteridae</taxon>
        <taxon>Clastoptera</taxon>
    </lineage>
</organism>
<keyword evidence="1 7" id="KW-0489">Methyltransferase</keyword>
<evidence type="ECO:0000256" key="6">
    <source>
        <dbReference type="PIRNR" id="PIRNR036946"/>
    </source>
</evidence>
<dbReference type="Gene3D" id="2.70.160.11">
    <property type="entry name" value="Hnrnp arginine n-methyltransferase1"/>
    <property type="match status" value="2"/>
</dbReference>
<evidence type="ECO:0000256" key="1">
    <source>
        <dbReference type="ARBA" id="ARBA00022603"/>
    </source>
</evidence>
<comment type="function">
    <text evidence="5">Essential arginine methyltransferase that can both catalyze the formation of omega-N monomethylarginine (MMA) and symmetrical dimethylarginine (sDMA). Specifically mediates the symmetrical dimethylation of arginine residues in the small nuclear ribonucleoproteins SmD1 and SmD3.</text>
</comment>
<keyword evidence="3 7" id="KW-0949">S-adenosyl-L-methionine</keyword>
<dbReference type="PROSITE" id="PS51678">
    <property type="entry name" value="SAM_MT_PRMT"/>
    <property type="match status" value="2"/>
</dbReference>
<dbReference type="FunFam" id="3.40.50.150:FF:000070">
    <property type="entry name" value="Protein arginine N-methyltransferase 7"/>
    <property type="match status" value="1"/>
</dbReference>
<dbReference type="GO" id="GO:0032259">
    <property type="term" value="P:methylation"/>
    <property type="evidence" value="ECO:0007669"/>
    <property type="project" value="UniProtKB-KW"/>
</dbReference>
<evidence type="ECO:0000256" key="7">
    <source>
        <dbReference type="PROSITE-ProRule" id="PRU01015"/>
    </source>
</evidence>
<keyword evidence="2 7" id="KW-0808">Transferase</keyword>
<sequence>MITSLNSRTLGFLFKKSIQIINKMNVFTKKMNFITGETNWVVQNEEYDFHQEISRSAFADMLHDKERNDKYYLAIKSAIDFTHKSGKKATVLDIGTGTGLLSMMAAQCGADHIFACEAFSPIAKTAIQVIKDNGYSDRIKVIGKRSTELTVGINADIPFLANILVAEVFDTELIGEGALPTFSHAVKNLLEKDCVVVPAFGTIYAQVVEGDFIQNWNKIKPIESVPDQFINPSEKLNLCKGQNAVHDLQLSQLDQSRFKTISAPQQVLRFDWSGKTIPLKKTSQTILHIKAETSGTAQAVLMWWDLDMDPQGSIVLSCAPWWAHPDNPTNPSSIPWRDHWLQAIYYLPESLKINKNEEFQLVSSHDEFSLWFQVDSVVNDQSKPLYSCPQCQCGLHLMSRTRIGMLNDNYRRLKYREVLKELITPKSVVVTFGDFCLLGLQAAKMGAKQVYCVEENRLICNIVEDFVKNNKLEQKVIILNSSSLEKEVKSNITLVLAEPYFQSTVLPWDVLRFWYLLKQFDQVKVVPQSISLCALPLKLDNLYKIRQPVNMINNFKIRIFDHLVQKSSEISDDMIETQPLWEYPGIALSMPKKLIMFDMQSQFPTTTVIRKEEIKIDSAGECNGVALWLDFHLDGNNTISQGPTNPVTPGTYVKWDIHTRQGIYFPHHPISLSKNDHLTVKISFNPVNGDVNFTFNTNTTR</sequence>
<dbReference type="EC" id="2.1.1.-" evidence="6"/>
<dbReference type="InterPro" id="IPR014644">
    <property type="entry name" value="MeTrfase_PRMT7"/>
</dbReference>
<evidence type="ECO:0000256" key="2">
    <source>
        <dbReference type="ARBA" id="ARBA00022679"/>
    </source>
</evidence>
<dbReference type="InterPro" id="IPR055135">
    <property type="entry name" value="PRMT_dom"/>
</dbReference>
<reference evidence="10" key="1">
    <citation type="submission" date="2015-12" db="EMBL/GenBank/DDBJ databases">
        <title>De novo transcriptome assembly of four potential Pierce s Disease insect vectors from Arizona vineyards.</title>
        <authorList>
            <person name="Tassone E.E."/>
        </authorList>
    </citation>
    <scope>NUCLEOTIDE SEQUENCE</scope>
</reference>
<evidence type="ECO:0000313" key="10">
    <source>
        <dbReference type="EMBL" id="JAS12381.1"/>
    </source>
</evidence>
<dbReference type="Pfam" id="PF22528">
    <property type="entry name" value="PRMT_C"/>
    <property type="match status" value="2"/>
</dbReference>
<dbReference type="Gene3D" id="3.40.50.150">
    <property type="entry name" value="Vaccinia Virus protein VP39"/>
    <property type="match status" value="2"/>
</dbReference>
<dbReference type="EMBL" id="GEDC01024917">
    <property type="protein sequence ID" value="JAS12381.1"/>
    <property type="molecule type" value="Transcribed_RNA"/>
</dbReference>
<comment type="similarity">
    <text evidence="6">Belongs to the class I-like SAM-binding methyltransferase superfamily. Protein arginine N-methyltransferase family. PRMT7 subfamily.</text>
</comment>
<dbReference type="GO" id="GO:0042054">
    <property type="term" value="F:histone methyltransferase activity"/>
    <property type="evidence" value="ECO:0007669"/>
    <property type="project" value="TreeGrafter"/>
</dbReference>
<dbReference type="SUPFAM" id="SSF53335">
    <property type="entry name" value="S-adenosyl-L-methionine-dependent methyltransferases"/>
    <property type="match status" value="2"/>
</dbReference>
<dbReference type="EMBL" id="GEDC01025406">
    <property type="protein sequence ID" value="JAS11892.1"/>
    <property type="molecule type" value="Transcribed_RNA"/>
</dbReference>
<dbReference type="PANTHER" id="PTHR11006">
    <property type="entry name" value="PROTEIN ARGININE N-METHYLTRANSFERASE"/>
    <property type="match status" value="1"/>
</dbReference>
<dbReference type="CDD" id="cd02440">
    <property type="entry name" value="AdoMet_MTases"/>
    <property type="match status" value="1"/>
</dbReference>
<feature type="domain" description="Protein arginine N-methyltransferase" evidence="8">
    <location>
        <begin position="202"/>
        <end position="374"/>
    </location>
</feature>
<dbReference type="PANTHER" id="PTHR11006:SF4">
    <property type="entry name" value="PROTEIN ARGININE N-METHYLTRANSFERASE 7"/>
    <property type="match status" value="1"/>
</dbReference>
<keyword evidence="4" id="KW-0677">Repeat</keyword>
<dbReference type="FunFam" id="3.40.50.150:FF:000071">
    <property type="entry name" value="Protein arginine N-methyltransferase 7"/>
    <property type="match status" value="1"/>
</dbReference>
<comment type="function">
    <text evidence="6">Arginine methyltransferase that can both catalyze the formation of omega-N monomethylarginine (MMA) and symmetrical dimethylarginine (sDMA).</text>
</comment>
<evidence type="ECO:0000259" key="8">
    <source>
        <dbReference type="Pfam" id="PF22528"/>
    </source>
</evidence>
<dbReference type="InterPro" id="IPR025799">
    <property type="entry name" value="Arg_MeTrfase"/>
</dbReference>
<dbReference type="EMBL" id="GEDC01012169">
    <property type="protein sequence ID" value="JAS25129.1"/>
    <property type="molecule type" value="Transcribed_RNA"/>
</dbReference>